<dbReference type="AlphaFoldDB" id="A0A0A9CDU6"/>
<protein>
    <submittedName>
        <fullName evidence="1">Uncharacterized protein</fullName>
    </submittedName>
</protein>
<sequence length="69" mass="8338">MDAIREVSSFLSSWNKNVLDDLVKRIKKVKKELESCRNGGISEYRVRKETMLRFKLEMLEDQVNVYWRQ</sequence>
<reference evidence="1" key="1">
    <citation type="submission" date="2014-09" db="EMBL/GenBank/DDBJ databases">
        <authorList>
            <person name="Magalhaes I.L.F."/>
            <person name="Oliveira U."/>
            <person name="Santos F.R."/>
            <person name="Vidigal T.H.D.A."/>
            <person name="Brescovit A.D."/>
            <person name="Santos A.J."/>
        </authorList>
    </citation>
    <scope>NUCLEOTIDE SEQUENCE</scope>
    <source>
        <tissue evidence="1">Shoot tissue taken approximately 20 cm above the soil surface</tissue>
    </source>
</reference>
<proteinExistence type="predicted"/>
<evidence type="ECO:0000313" key="1">
    <source>
        <dbReference type="EMBL" id="JAD73761.1"/>
    </source>
</evidence>
<organism evidence="1">
    <name type="scientific">Arundo donax</name>
    <name type="common">Giant reed</name>
    <name type="synonym">Donax arundinaceus</name>
    <dbReference type="NCBI Taxonomy" id="35708"/>
    <lineage>
        <taxon>Eukaryota</taxon>
        <taxon>Viridiplantae</taxon>
        <taxon>Streptophyta</taxon>
        <taxon>Embryophyta</taxon>
        <taxon>Tracheophyta</taxon>
        <taxon>Spermatophyta</taxon>
        <taxon>Magnoliopsida</taxon>
        <taxon>Liliopsida</taxon>
        <taxon>Poales</taxon>
        <taxon>Poaceae</taxon>
        <taxon>PACMAD clade</taxon>
        <taxon>Arundinoideae</taxon>
        <taxon>Arundineae</taxon>
        <taxon>Arundo</taxon>
    </lineage>
</organism>
<dbReference type="EMBL" id="GBRH01224134">
    <property type="protein sequence ID" value="JAD73761.1"/>
    <property type="molecule type" value="Transcribed_RNA"/>
</dbReference>
<reference evidence="1" key="2">
    <citation type="journal article" date="2015" name="Data Brief">
        <title>Shoot transcriptome of the giant reed, Arundo donax.</title>
        <authorList>
            <person name="Barrero R.A."/>
            <person name="Guerrero F.D."/>
            <person name="Moolhuijzen P."/>
            <person name="Goolsby J.A."/>
            <person name="Tidwell J."/>
            <person name="Bellgard S.E."/>
            <person name="Bellgard M.I."/>
        </authorList>
    </citation>
    <scope>NUCLEOTIDE SEQUENCE</scope>
    <source>
        <tissue evidence="1">Shoot tissue taken approximately 20 cm above the soil surface</tissue>
    </source>
</reference>
<name>A0A0A9CDU6_ARUDO</name>
<accession>A0A0A9CDU6</accession>